<evidence type="ECO:0000313" key="7">
    <source>
        <dbReference type="RefSeq" id="XP_052750192.1"/>
    </source>
</evidence>
<gene>
    <name evidence="4 5 6 7 8" type="primary">LOC113519316</name>
</gene>
<keyword evidence="1" id="KW-1133">Transmembrane helix</keyword>
<evidence type="ECO:0000313" key="6">
    <source>
        <dbReference type="RefSeq" id="XP_052750191.1"/>
    </source>
</evidence>
<keyword evidence="1" id="KW-0812">Transmembrane</keyword>
<proteinExistence type="predicted"/>
<evidence type="ECO:0000256" key="2">
    <source>
        <dbReference type="SAM" id="SignalP"/>
    </source>
</evidence>
<dbReference type="RefSeq" id="XP_052750192.1">
    <property type="nucleotide sequence ID" value="XM_052894232.1"/>
</dbReference>
<reference evidence="4 5" key="1">
    <citation type="submission" date="2025-05" db="UniProtKB">
        <authorList>
            <consortium name="RefSeq"/>
        </authorList>
    </citation>
    <scope>IDENTIFICATION</scope>
    <source>
        <tissue evidence="4 5">Whole larvae</tissue>
    </source>
</reference>
<dbReference type="RefSeq" id="XP_052750191.1">
    <property type="nucleotide sequence ID" value="XM_052894231.1"/>
</dbReference>
<feature type="transmembrane region" description="Helical" evidence="1">
    <location>
        <begin position="215"/>
        <end position="238"/>
    </location>
</feature>
<sequence>MTLHWWMHWFWVTTLLVLLGGGGRTLAAPQSEELQHISTDIQVDHKHSERQGRAMYFTKTPQITSTRSPPANVTETNHTTKEIDKIVRNTTSNVTLDVAHPAIQWTPVNTTELERNASVTEAPSNTTSKINVTVIPIFNNVTEPQNNTFASRKRNLTRPDFVKDNANVEGVAESRIVTEKPLSLETTFLQTRIPPNIESSRRIIEPSDGGMDTGAIAGIAFATLVLGALAGSTAFVLYRRRYLNKPQTLNDKCSNPDSSGYLDDSTIRDNSEEMYSLDNDSFLNSLEAMTIQNYWTDTVKHTKL</sequence>
<protein>
    <submittedName>
        <fullName evidence="4 5">Uncharacterized protein LOC113519316</fullName>
    </submittedName>
</protein>
<dbReference type="RefSeq" id="XP_052750190.1">
    <property type="nucleotide sequence ID" value="XM_052894230.1"/>
</dbReference>
<dbReference type="Proteomes" id="UP001652740">
    <property type="component" value="Unplaced"/>
</dbReference>
<evidence type="ECO:0000313" key="3">
    <source>
        <dbReference type="Proteomes" id="UP001652740"/>
    </source>
</evidence>
<keyword evidence="3" id="KW-1185">Reference proteome</keyword>
<keyword evidence="1" id="KW-0472">Membrane</keyword>
<feature type="signal peptide" evidence="2">
    <location>
        <begin position="1"/>
        <end position="27"/>
    </location>
</feature>
<keyword evidence="2" id="KW-0732">Signal</keyword>
<accession>A0ABM3MFL0</accession>
<dbReference type="GeneID" id="113519316"/>
<evidence type="ECO:0000256" key="1">
    <source>
        <dbReference type="SAM" id="Phobius"/>
    </source>
</evidence>
<organism evidence="3 8">
    <name type="scientific">Galleria mellonella</name>
    <name type="common">Greater wax moth</name>
    <dbReference type="NCBI Taxonomy" id="7137"/>
    <lineage>
        <taxon>Eukaryota</taxon>
        <taxon>Metazoa</taxon>
        <taxon>Ecdysozoa</taxon>
        <taxon>Arthropoda</taxon>
        <taxon>Hexapoda</taxon>
        <taxon>Insecta</taxon>
        <taxon>Pterygota</taxon>
        <taxon>Neoptera</taxon>
        <taxon>Endopterygota</taxon>
        <taxon>Lepidoptera</taxon>
        <taxon>Glossata</taxon>
        <taxon>Ditrysia</taxon>
        <taxon>Pyraloidea</taxon>
        <taxon>Pyralidae</taxon>
        <taxon>Galleriinae</taxon>
        <taxon>Galleria</taxon>
    </lineage>
</organism>
<dbReference type="RefSeq" id="XP_052750193.1">
    <property type="nucleotide sequence ID" value="XM_052894233.1"/>
</dbReference>
<evidence type="ECO:0000313" key="4">
    <source>
        <dbReference type="RefSeq" id="XP_052750189.1"/>
    </source>
</evidence>
<evidence type="ECO:0000313" key="8">
    <source>
        <dbReference type="RefSeq" id="XP_052750193.1"/>
    </source>
</evidence>
<name>A0ABM3MFL0_GALME</name>
<feature type="chain" id="PRO_5045024963" evidence="2">
    <location>
        <begin position="28"/>
        <end position="304"/>
    </location>
</feature>
<dbReference type="RefSeq" id="XP_052750189.1">
    <property type="nucleotide sequence ID" value="XM_052894229.1"/>
</dbReference>
<evidence type="ECO:0000313" key="5">
    <source>
        <dbReference type="RefSeq" id="XP_052750190.1"/>
    </source>
</evidence>